<reference evidence="1" key="1">
    <citation type="journal article" date="2015" name="J. Antimicrob. Chemother.">
        <title>Genetic characterization of a novel blaDIM-2-carrying megaplasmid p12969-DIM from clinical Pseudomonas putida.</title>
        <authorList>
            <person name="Sun F."/>
            <person name="Zhou D."/>
            <person name="Wang Q."/>
            <person name="Feng J."/>
            <person name="Feng W."/>
            <person name="Luo W."/>
            <person name="Liu Y."/>
            <person name="Qiu X."/>
            <person name="Yin Z."/>
            <person name="Xia P."/>
        </authorList>
    </citation>
    <scope>NUCLEOTIDE SEQUENCE</scope>
    <source>
        <strain evidence="1">12969</strain>
        <plasmid evidence="1">p12969-DIM</plasmid>
    </source>
</reference>
<dbReference type="RefSeq" id="WP_010794521.1">
    <property type="nucleotide sequence ID" value="NZ_CP138358.1"/>
</dbReference>
<dbReference type="EMBL" id="KU130294">
    <property type="protein sequence ID" value="ALZ46052.1"/>
    <property type="molecule type" value="Genomic_DNA"/>
</dbReference>
<keyword evidence="1" id="KW-0614">Plasmid</keyword>
<evidence type="ECO:0008006" key="2">
    <source>
        <dbReference type="Google" id="ProtNLM"/>
    </source>
</evidence>
<name>A0A2Z1CEZ3_PSEPU</name>
<proteinExistence type="predicted"/>
<geneLocation type="plasmid" evidence="1">
    <name>p12969-DIM</name>
</geneLocation>
<organism evidence="1">
    <name type="scientific">Pseudomonas putida</name>
    <name type="common">Arthrobacter siderocapsulatus</name>
    <dbReference type="NCBI Taxonomy" id="303"/>
    <lineage>
        <taxon>Bacteria</taxon>
        <taxon>Pseudomonadati</taxon>
        <taxon>Pseudomonadota</taxon>
        <taxon>Gammaproteobacteria</taxon>
        <taxon>Pseudomonadales</taxon>
        <taxon>Pseudomonadaceae</taxon>
        <taxon>Pseudomonas</taxon>
    </lineage>
</organism>
<evidence type="ECO:0000313" key="1">
    <source>
        <dbReference type="EMBL" id="ALZ46052.1"/>
    </source>
</evidence>
<sequence length="221" mass="25019">MHSLKIVFTEEDKGFGQVGGSVCMDDPGMWPLAPDTQEPMTPLCTVTENFLPAKVFPSGMAATVFITARKQRAGGFKHSVVNRYSLHEQAELPGIQNGYARFILHRLCEEELPAPPGTLLLERRYIGFEPMTEEEFAEEHADEDSGLSISKQLGRAAWMQDPIYVPDRYLLLLQLTDYEISRWATEQEGIFLDGNGYIYLDKQARRKNQGDEAGFFFVQYA</sequence>
<dbReference type="AlphaFoldDB" id="A0A2Z1CEZ3"/>
<accession>A0A2Z1CEZ3</accession>
<protein>
    <recommendedName>
        <fullName evidence="2">DUF1963 domain-containing protein</fullName>
    </recommendedName>
</protein>